<dbReference type="Gene3D" id="3.40.630.30">
    <property type="match status" value="1"/>
</dbReference>
<keyword evidence="1 4" id="KW-0808">Transferase</keyword>
<keyword evidence="2" id="KW-0012">Acyltransferase</keyword>
<evidence type="ECO:0000313" key="9">
    <source>
        <dbReference type="Proteomes" id="UP000254076"/>
    </source>
</evidence>
<evidence type="ECO:0000313" key="8">
    <source>
        <dbReference type="Proteomes" id="UP000250200"/>
    </source>
</evidence>
<dbReference type="Proteomes" id="UP000254076">
    <property type="component" value="Unassembled WGS sequence"/>
</dbReference>
<feature type="domain" description="N-acetyltransferase" evidence="3">
    <location>
        <begin position="1"/>
        <end position="143"/>
    </location>
</feature>
<evidence type="ECO:0000313" key="5">
    <source>
        <dbReference type="EMBL" id="SQA19209.1"/>
    </source>
</evidence>
<dbReference type="Proteomes" id="UP000035346">
    <property type="component" value="Unassembled WGS sequence"/>
</dbReference>
<dbReference type="InterPro" id="IPR050832">
    <property type="entry name" value="Bact_Acetyltransf"/>
</dbReference>
<evidence type="ECO:0000313" key="7">
    <source>
        <dbReference type="Proteomes" id="UP000035346"/>
    </source>
</evidence>
<evidence type="ECO:0000256" key="2">
    <source>
        <dbReference type="ARBA" id="ARBA00023315"/>
    </source>
</evidence>
<name>A0A0H1ZFD9_STRAG</name>
<evidence type="ECO:0000313" key="4">
    <source>
        <dbReference type="EMBL" id="KLL42616.1"/>
    </source>
</evidence>
<dbReference type="GO" id="GO:0016747">
    <property type="term" value="F:acyltransferase activity, transferring groups other than amino-acyl groups"/>
    <property type="evidence" value="ECO:0007669"/>
    <property type="project" value="InterPro"/>
</dbReference>
<dbReference type="Proteomes" id="UP000250200">
    <property type="component" value="Unassembled WGS sequence"/>
</dbReference>
<protein>
    <submittedName>
        <fullName evidence="5">Acetyltransferase, GNAT family</fullName>
    </submittedName>
    <submittedName>
        <fullName evidence="4">GNAT family acetyltransferase</fullName>
    </submittedName>
</protein>
<proteinExistence type="predicted"/>
<gene>
    <name evidence="5" type="ORF">NCTC8181_02275</name>
    <name evidence="6" type="ORF">NCTC8185_02333</name>
    <name evidence="4" type="ORF">WA04_02420</name>
</gene>
<organism evidence="4 7">
    <name type="scientific">Streptococcus agalactiae</name>
    <dbReference type="NCBI Taxonomy" id="1311"/>
    <lineage>
        <taxon>Bacteria</taxon>
        <taxon>Bacillati</taxon>
        <taxon>Bacillota</taxon>
        <taxon>Bacilli</taxon>
        <taxon>Lactobacillales</taxon>
        <taxon>Streptococcaceae</taxon>
        <taxon>Streptococcus</taxon>
    </lineage>
</organism>
<comment type="caution">
    <text evidence="4">The sequence shown here is derived from an EMBL/GenBank/DDBJ whole genome shotgun (WGS) entry which is preliminary data.</text>
</comment>
<dbReference type="PANTHER" id="PTHR43877">
    <property type="entry name" value="AMINOALKYLPHOSPHONATE N-ACETYLTRANSFERASE-RELATED-RELATED"/>
    <property type="match status" value="1"/>
</dbReference>
<reference evidence="8 9" key="2">
    <citation type="submission" date="2018-06" db="EMBL/GenBank/DDBJ databases">
        <authorList>
            <consortium name="Pathogen Informatics"/>
            <person name="Doyle S."/>
        </authorList>
    </citation>
    <scope>NUCLEOTIDE SEQUENCE [LARGE SCALE GENOMIC DNA]</scope>
    <source>
        <strain evidence="5 8">NCTC8181</strain>
        <strain evidence="6 9">NCTC8185</strain>
    </source>
</reference>
<dbReference type="PROSITE" id="PS51186">
    <property type="entry name" value="GNAT"/>
    <property type="match status" value="1"/>
</dbReference>
<dbReference type="PANTHER" id="PTHR43877:SF2">
    <property type="entry name" value="AMINOALKYLPHOSPHONATE N-ACETYLTRANSFERASE-RELATED"/>
    <property type="match status" value="1"/>
</dbReference>
<evidence type="ECO:0000259" key="3">
    <source>
        <dbReference type="PROSITE" id="PS51186"/>
    </source>
</evidence>
<dbReference type="AlphaFoldDB" id="A0A0H1ZFD9"/>
<dbReference type="InterPro" id="IPR000182">
    <property type="entry name" value="GNAT_dom"/>
</dbReference>
<dbReference type="RefSeq" id="WP_000702701.1">
    <property type="nucleotide sequence ID" value="NZ_CAACXY010000016.1"/>
</dbReference>
<dbReference type="CDD" id="cd04301">
    <property type="entry name" value="NAT_SF"/>
    <property type="match status" value="1"/>
</dbReference>
<dbReference type="InterPro" id="IPR016181">
    <property type="entry name" value="Acyl_CoA_acyltransferase"/>
</dbReference>
<dbReference type="SUPFAM" id="SSF55729">
    <property type="entry name" value="Acyl-CoA N-acyltransferases (Nat)"/>
    <property type="match status" value="1"/>
</dbReference>
<reference evidence="4 7" key="1">
    <citation type="journal article" date="2015" name="PLoS ONE">
        <title>Genomic analysis reveals the molecular basis for capsule loss in the group B streptococcus population.</title>
        <authorList>
            <consortium name="DEVANI Consortium"/>
            <person name="Rosini R."/>
            <person name="Campisi E."/>
            <person name="De Chiara M."/>
            <person name="Tettelin H."/>
            <person name="Rinaudo D."/>
            <person name="Toniolo C."/>
            <person name="Metruccio M."/>
            <person name="Guidotti S."/>
            <person name="Sorensen U.B."/>
            <person name="Kilian M."/>
            <person name="Ramirez M."/>
            <person name="Janulczyk R."/>
            <person name="Donati C."/>
            <person name="Grandi G."/>
            <person name="Margarit I."/>
        </authorList>
    </citation>
    <scope>NUCLEOTIDE SEQUENCE [LARGE SCALE GENOMIC DNA]</scope>
    <source>
        <strain evidence="4 7">DK-B-USS-215</strain>
    </source>
</reference>
<dbReference type="EMBL" id="UAVB01000001">
    <property type="protein sequence ID" value="SQA19209.1"/>
    <property type="molecule type" value="Genomic_DNA"/>
</dbReference>
<accession>A0A0H1ZFD9</accession>
<evidence type="ECO:0000313" key="6">
    <source>
        <dbReference type="EMBL" id="SUN15010.1"/>
    </source>
</evidence>
<dbReference type="EMBL" id="LBKL01000032">
    <property type="protein sequence ID" value="KLL42616.1"/>
    <property type="molecule type" value="Genomic_DNA"/>
</dbReference>
<sequence>MKIRTATLDDSEKLVPLYQELGYAISLSEIQSILKVILTHSDYGFLIAEDNGKLLAFVGYHKLYFFEKSGTYYRILALVVNEEHRRKGIASQLINHVKQLAKTDGSEVLALNSSLKEYRQEAYHFYENLGFKKVSTGFSYYLD</sequence>
<dbReference type="Pfam" id="PF00583">
    <property type="entry name" value="Acetyltransf_1"/>
    <property type="match status" value="1"/>
</dbReference>
<dbReference type="EMBL" id="UHEQ01000004">
    <property type="protein sequence ID" value="SUN15010.1"/>
    <property type="molecule type" value="Genomic_DNA"/>
</dbReference>
<evidence type="ECO:0000256" key="1">
    <source>
        <dbReference type="ARBA" id="ARBA00022679"/>
    </source>
</evidence>